<dbReference type="PANTHER" id="PTHR43280:SF32">
    <property type="entry name" value="TRANSCRIPTIONAL REGULATORY PROTEIN"/>
    <property type="match status" value="1"/>
</dbReference>
<evidence type="ECO:0000256" key="2">
    <source>
        <dbReference type="ARBA" id="ARBA00023125"/>
    </source>
</evidence>
<evidence type="ECO:0000313" key="5">
    <source>
        <dbReference type="EMBL" id="UYQ95574.1"/>
    </source>
</evidence>
<dbReference type="SUPFAM" id="SSF46689">
    <property type="entry name" value="Homeodomain-like"/>
    <property type="match status" value="1"/>
</dbReference>
<reference evidence="5" key="1">
    <citation type="submission" date="2022-10" db="EMBL/GenBank/DDBJ databases">
        <title>Chitinophaga sp. nov., isolated from soil.</title>
        <authorList>
            <person name="Jeon C.O."/>
        </authorList>
    </citation>
    <scope>NUCLEOTIDE SEQUENCE</scope>
    <source>
        <strain evidence="5">R8</strain>
    </source>
</reference>
<keyword evidence="6" id="KW-1185">Reference proteome</keyword>
<evidence type="ECO:0000313" key="6">
    <source>
        <dbReference type="Proteomes" id="UP001162741"/>
    </source>
</evidence>
<keyword evidence="3" id="KW-0804">Transcription</keyword>
<sequence>MQPTEPLSQFYTRNPGHIVPGSDARNKALGHINVFTRESCASVTPYSRRDYYKVSLVIGTGKLYYADKWVYIDRPAMLFSNPVVPYAWEAESEVQSGWYCLFTEAFVQHNERMGSLQDSPLFRTGGSPVFFPDETQLQEISAIFRKMMTEIGSGYVHKHDVLRSYLHLLIHEAMRANPADNYHTYSNASQRVSALFLELLERQFPIDAPERVLALKTPADFAGALSVHVNHLNRSVKEVTGKTTGAHIAARITAEASALLQHTDWNISDIAYSLGFEYPSYFSIFFKKHTGMAPQQLREMAV</sequence>
<evidence type="ECO:0000259" key="4">
    <source>
        <dbReference type="PROSITE" id="PS01124"/>
    </source>
</evidence>
<dbReference type="InterPro" id="IPR009057">
    <property type="entry name" value="Homeodomain-like_sf"/>
</dbReference>
<dbReference type="Proteomes" id="UP001162741">
    <property type="component" value="Chromosome"/>
</dbReference>
<dbReference type="InterPro" id="IPR020449">
    <property type="entry name" value="Tscrpt_reg_AraC-type_HTH"/>
</dbReference>
<keyword evidence="2" id="KW-0238">DNA-binding</keyword>
<dbReference type="Gene3D" id="1.10.10.60">
    <property type="entry name" value="Homeodomain-like"/>
    <property type="match status" value="1"/>
</dbReference>
<accession>A0ABY6JBL6</accession>
<dbReference type="EMBL" id="CP107006">
    <property type="protein sequence ID" value="UYQ95574.1"/>
    <property type="molecule type" value="Genomic_DNA"/>
</dbReference>
<dbReference type="Pfam" id="PF12833">
    <property type="entry name" value="HTH_18"/>
    <property type="match status" value="1"/>
</dbReference>
<dbReference type="InterPro" id="IPR018060">
    <property type="entry name" value="HTH_AraC"/>
</dbReference>
<dbReference type="SUPFAM" id="SSF51215">
    <property type="entry name" value="Regulatory protein AraC"/>
    <property type="match status" value="1"/>
</dbReference>
<gene>
    <name evidence="5" type="ORF">MKQ68_10720</name>
</gene>
<dbReference type="SMART" id="SM00342">
    <property type="entry name" value="HTH_ARAC"/>
    <property type="match status" value="1"/>
</dbReference>
<feature type="domain" description="HTH araC/xylS-type" evidence="4">
    <location>
        <begin position="190"/>
        <end position="300"/>
    </location>
</feature>
<evidence type="ECO:0000256" key="1">
    <source>
        <dbReference type="ARBA" id="ARBA00023015"/>
    </source>
</evidence>
<proteinExistence type="predicted"/>
<keyword evidence="1" id="KW-0805">Transcription regulation</keyword>
<dbReference type="PROSITE" id="PS01124">
    <property type="entry name" value="HTH_ARAC_FAMILY_2"/>
    <property type="match status" value="1"/>
</dbReference>
<name>A0ABY6JBL6_9BACT</name>
<evidence type="ECO:0000256" key="3">
    <source>
        <dbReference type="ARBA" id="ARBA00023163"/>
    </source>
</evidence>
<dbReference type="InterPro" id="IPR037923">
    <property type="entry name" value="HTH-like"/>
</dbReference>
<dbReference type="PRINTS" id="PR00032">
    <property type="entry name" value="HTHARAC"/>
</dbReference>
<dbReference type="PANTHER" id="PTHR43280">
    <property type="entry name" value="ARAC-FAMILY TRANSCRIPTIONAL REGULATOR"/>
    <property type="match status" value="1"/>
</dbReference>
<organism evidence="5 6">
    <name type="scientific">Chitinophaga horti</name>
    <dbReference type="NCBI Taxonomy" id="2920382"/>
    <lineage>
        <taxon>Bacteria</taxon>
        <taxon>Pseudomonadati</taxon>
        <taxon>Bacteroidota</taxon>
        <taxon>Chitinophagia</taxon>
        <taxon>Chitinophagales</taxon>
        <taxon>Chitinophagaceae</taxon>
        <taxon>Chitinophaga</taxon>
    </lineage>
</organism>
<protein>
    <submittedName>
        <fullName evidence="5">Helix-turn-helix transcriptional regulator</fullName>
    </submittedName>
</protein>
<dbReference type="RefSeq" id="WP_244838765.1">
    <property type="nucleotide sequence ID" value="NZ_CP107006.1"/>
</dbReference>